<dbReference type="PANTHER" id="PTHR30333:SF1">
    <property type="entry name" value="CYTOCHROME C-TYPE PROTEIN NAPC"/>
    <property type="match status" value="1"/>
</dbReference>
<evidence type="ECO:0000256" key="9">
    <source>
        <dbReference type="ARBA" id="ARBA00022989"/>
    </source>
</evidence>
<feature type="binding site" description="axial binding residue" evidence="14">
    <location>
        <position position="168"/>
    </location>
    <ligand>
        <name>heme</name>
        <dbReference type="ChEBI" id="CHEBI:30413"/>
        <label>2</label>
    </ligand>
    <ligandPart>
        <name>Fe</name>
        <dbReference type="ChEBI" id="CHEBI:18248"/>
    </ligandPart>
</feature>
<keyword evidence="3 12" id="KW-0813">Transport</keyword>
<dbReference type="GO" id="GO:0019333">
    <property type="term" value="P:denitrification pathway"/>
    <property type="evidence" value="ECO:0007669"/>
    <property type="project" value="InterPro"/>
</dbReference>
<feature type="binding site" description="axial binding residue" evidence="14">
    <location>
        <position position="72"/>
    </location>
    <ligand>
        <name>heme</name>
        <dbReference type="ChEBI" id="CHEBI:30413"/>
        <label>2</label>
    </ligand>
    <ligandPart>
        <name>Fe</name>
        <dbReference type="ChEBI" id="CHEBI:18248"/>
    </ligandPart>
</feature>
<evidence type="ECO:0000256" key="2">
    <source>
        <dbReference type="ARBA" id="ARBA00007395"/>
    </source>
</evidence>
<evidence type="ECO:0000256" key="10">
    <source>
        <dbReference type="ARBA" id="ARBA00023004"/>
    </source>
</evidence>
<evidence type="ECO:0000313" key="16">
    <source>
        <dbReference type="EMBL" id="PSW18065.1"/>
    </source>
</evidence>
<keyword evidence="9" id="KW-1133">Transmembrane helix</keyword>
<feature type="binding site" description="covalent" evidence="13">
    <location>
        <position position="122"/>
    </location>
    <ligand>
        <name>heme</name>
        <dbReference type="ChEBI" id="CHEBI:30413"/>
        <label>3</label>
    </ligand>
</feature>
<dbReference type="OrthoDB" id="9782159at2"/>
<keyword evidence="17" id="KW-1185">Reference proteome</keyword>
<comment type="cofactor">
    <cofactor evidence="13">
        <name>heme</name>
        <dbReference type="ChEBI" id="CHEBI:30413"/>
    </cofactor>
    <text evidence="13">Binds 4 heme groups per subunit.</text>
</comment>
<name>A0A2T3NP66_9GAMM</name>
<evidence type="ECO:0000256" key="3">
    <source>
        <dbReference type="ARBA" id="ARBA00022448"/>
    </source>
</evidence>
<evidence type="ECO:0000256" key="14">
    <source>
        <dbReference type="PIRSR" id="PIRSR000013-2"/>
    </source>
</evidence>
<keyword evidence="8 12" id="KW-0249">Electron transport</keyword>
<feature type="binding site" description="covalent" evidence="13">
    <location>
        <position position="38"/>
    </location>
    <ligand>
        <name>heme</name>
        <dbReference type="ChEBI" id="CHEBI:30413"/>
        <label>1</label>
    </ligand>
</feature>
<feature type="binding site" description="axial binding residue" evidence="14">
    <location>
        <position position="44"/>
    </location>
    <ligand>
        <name>heme</name>
        <dbReference type="ChEBI" id="CHEBI:30413"/>
        <label>1</label>
    </ligand>
    <ligandPart>
        <name>Fe</name>
        <dbReference type="ChEBI" id="CHEBI:18248"/>
    </ligandPart>
</feature>
<evidence type="ECO:0000256" key="5">
    <source>
        <dbReference type="ARBA" id="ARBA00022617"/>
    </source>
</evidence>
<feature type="binding site" description="axial binding residue" evidence="14">
    <location>
        <position position="92"/>
    </location>
    <ligand>
        <name>heme</name>
        <dbReference type="ChEBI" id="CHEBI:30413"/>
        <label>1</label>
    </ligand>
    <ligandPart>
        <name>Fe</name>
        <dbReference type="ChEBI" id="CHEBI:18248"/>
    </ligandPart>
</feature>
<keyword evidence="5 12" id="KW-0349">Heme</keyword>
<dbReference type="Gene3D" id="1.10.3820.10">
    <property type="entry name" value="Di-heme elbow motif domain"/>
    <property type="match status" value="1"/>
</dbReference>
<keyword evidence="11" id="KW-0472">Membrane</keyword>
<dbReference type="SUPFAM" id="SSF48695">
    <property type="entry name" value="Multiheme cytochromes"/>
    <property type="match status" value="1"/>
</dbReference>
<accession>A0A2T3NP66</accession>
<comment type="PTM">
    <text evidence="12">Binds 4 heme groups per subunit.</text>
</comment>
<dbReference type="GO" id="GO:0009061">
    <property type="term" value="P:anaerobic respiration"/>
    <property type="evidence" value="ECO:0007669"/>
    <property type="project" value="TreeGrafter"/>
</dbReference>
<dbReference type="Pfam" id="PF03264">
    <property type="entry name" value="Cytochrom_NNT"/>
    <property type="match status" value="1"/>
</dbReference>
<comment type="subcellular location">
    <subcellularLocation>
        <location evidence="1">Cell membrane</location>
        <topology evidence="1">Single-pass membrane protein</topology>
    </subcellularLocation>
</comment>
<dbReference type="RefSeq" id="WP_036832390.1">
    <property type="nucleotide sequence ID" value="NZ_JGVO01001623.1"/>
</dbReference>
<feature type="binding site" description="covalent" evidence="13">
    <location>
        <position position="162"/>
    </location>
    <ligand>
        <name>heme</name>
        <dbReference type="ChEBI" id="CHEBI:30413"/>
        <label>4</label>
    </ligand>
</feature>
<dbReference type="GO" id="GO:0020037">
    <property type="term" value="F:heme binding"/>
    <property type="evidence" value="ECO:0007669"/>
    <property type="project" value="InterPro"/>
</dbReference>
<evidence type="ECO:0000256" key="11">
    <source>
        <dbReference type="ARBA" id="ARBA00023136"/>
    </source>
</evidence>
<feature type="binding site" description="covalent" evidence="13">
    <location>
        <position position="71"/>
    </location>
    <ligand>
        <name>heme</name>
        <dbReference type="ChEBI" id="CHEBI:30413"/>
        <label>2</label>
    </ligand>
</feature>
<feature type="binding site" evidence="13">
    <location>
        <position position="84"/>
    </location>
    <ligand>
        <name>a menaquinol</name>
        <dbReference type="ChEBI" id="CHEBI:18151"/>
    </ligand>
</feature>
<dbReference type="EMBL" id="PYMA01000013">
    <property type="protein sequence ID" value="PSW18065.1"/>
    <property type="molecule type" value="Genomic_DNA"/>
</dbReference>
<dbReference type="InterPro" id="IPR005126">
    <property type="entry name" value="NapC/NirT_cyt_c_N"/>
</dbReference>
<keyword evidence="7 12" id="KW-0479">Metal-binding</keyword>
<evidence type="ECO:0000256" key="8">
    <source>
        <dbReference type="ARBA" id="ARBA00022982"/>
    </source>
</evidence>
<dbReference type="PIRSF" id="PIRSF000013">
    <property type="entry name" value="4_hem_cytochrm_NapC"/>
    <property type="match status" value="1"/>
</dbReference>
<dbReference type="InterPro" id="IPR036280">
    <property type="entry name" value="Multihaem_cyt_sf"/>
</dbReference>
<dbReference type="GO" id="GO:0046872">
    <property type="term" value="F:metal ion binding"/>
    <property type="evidence" value="ECO:0007669"/>
    <property type="project" value="UniProtKB-KW"/>
</dbReference>
<evidence type="ECO:0000256" key="4">
    <source>
        <dbReference type="ARBA" id="ARBA00022475"/>
    </source>
</evidence>
<feature type="binding site" description="covalent" evidence="13">
    <location>
        <position position="41"/>
    </location>
    <ligand>
        <name>heme</name>
        <dbReference type="ChEBI" id="CHEBI:30413"/>
        <label>1</label>
    </ligand>
</feature>
<feature type="binding site" description="axial binding residue" evidence="14">
    <location>
        <position position="163"/>
    </location>
    <ligand>
        <name>heme</name>
        <dbReference type="ChEBI" id="CHEBI:30413"/>
        <label>4</label>
    </ligand>
    <ligandPart>
        <name>Fe</name>
        <dbReference type="ChEBI" id="CHEBI:18248"/>
    </ligandPart>
</feature>
<evidence type="ECO:0000256" key="13">
    <source>
        <dbReference type="PIRSR" id="PIRSR000013-1"/>
    </source>
</evidence>
<keyword evidence="6" id="KW-0812">Transmembrane</keyword>
<dbReference type="GO" id="GO:0009055">
    <property type="term" value="F:electron transfer activity"/>
    <property type="evidence" value="ECO:0007669"/>
    <property type="project" value="TreeGrafter"/>
</dbReference>
<evidence type="ECO:0000256" key="6">
    <source>
        <dbReference type="ARBA" id="ARBA00022692"/>
    </source>
</evidence>
<keyword evidence="10 12" id="KW-0408">Iron</keyword>
<dbReference type="InterPro" id="IPR024717">
    <property type="entry name" value="NapC/NirT/NrfH"/>
</dbReference>
<dbReference type="InterPro" id="IPR038266">
    <property type="entry name" value="NapC/NirT_cytc_sf"/>
</dbReference>
<reference evidence="16 17" key="1">
    <citation type="submission" date="2018-01" db="EMBL/GenBank/DDBJ databases">
        <title>Whole genome sequencing of Histamine producing bacteria.</title>
        <authorList>
            <person name="Butler K."/>
        </authorList>
    </citation>
    <scope>NUCLEOTIDE SEQUENCE [LARGE SCALE GENOMIC DNA]</scope>
    <source>
        <strain evidence="16 17">DSM 100436</strain>
    </source>
</reference>
<dbReference type="AlphaFoldDB" id="A0A2T3NP66"/>
<evidence type="ECO:0000256" key="12">
    <source>
        <dbReference type="PIRNR" id="PIRNR000013"/>
    </source>
</evidence>
<evidence type="ECO:0000256" key="1">
    <source>
        <dbReference type="ARBA" id="ARBA00004162"/>
    </source>
</evidence>
<proteinExistence type="inferred from homology"/>
<keyword evidence="4" id="KW-1003">Cell membrane</keyword>
<sequence length="186" mass="20916">MNKLKFAILLIIVGGMLGLGVSLLSAEIIKNTNDAAFCGSCHSMKPMADTFKLDVHGGKNEHGFVAECADCHLPKDNIVNYMVKKTSHGINDVFKEVFTDTDKIDWISLRNERERFVYDSGCLSCHQNLLNKTEADNPRSLELHAKYNQTQQGDEPLNCVSCHVTVGHNGMLRSELNKYYPEYTFK</sequence>
<feature type="binding site" evidence="13">
    <location>
        <position position="92"/>
    </location>
    <ligand>
        <name>a menaquinol</name>
        <dbReference type="ChEBI" id="CHEBI:18151"/>
    </ligand>
</feature>
<evidence type="ECO:0000313" key="17">
    <source>
        <dbReference type="Proteomes" id="UP000241771"/>
    </source>
</evidence>
<organism evidence="16 17">
    <name type="scientific">Photobacterium sanctipauli</name>
    <dbReference type="NCBI Taxonomy" id="1342794"/>
    <lineage>
        <taxon>Bacteria</taxon>
        <taxon>Pseudomonadati</taxon>
        <taxon>Pseudomonadota</taxon>
        <taxon>Gammaproteobacteria</taxon>
        <taxon>Vibrionales</taxon>
        <taxon>Vibrionaceae</taxon>
        <taxon>Photobacterium</taxon>
    </lineage>
</organism>
<feature type="binding site" description="axial binding residue" evidence="14">
    <location>
        <position position="126"/>
    </location>
    <ligand>
        <name>heme</name>
        <dbReference type="ChEBI" id="CHEBI:30413"/>
        <label>3</label>
    </ligand>
    <ligandPart>
        <name>Fe</name>
        <dbReference type="ChEBI" id="CHEBI:18248"/>
    </ligandPart>
</feature>
<dbReference type="GO" id="GO:0005886">
    <property type="term" value="C:plasma membrane"/>
    <property type="evidence" value="ECO:0007669"/>
    <property type="project" value="UniProtKB-SubCell"/>
</dbReference>
<evidence type="ECO:0000259" key="15">
    <source>
        <dbReference type="Pfam" id="PF03264"/>
    </source>
</evidence>
<comment type="caution">
    <text evidence="16">The sequence shown here is derived from an EMBL/GenBank/DDBJ whole genome shotgun (WGS) entry which is preliminary data.</text>
</comment>
<protein>
    <recommendedName>
        <fullName evidence="12">Cytochrome c-type protein</fullName>
    </recommendedName>
</protein>
<dbReference type="Proteomes" id="UP000241771">
    <property type="component" value="Unassembled WGS sequence"/>
</dbReference>
<comment type="similarity">
    <text evidence="2">Belongs to the NapC/NirT/NrfH family.</text>
</comment>
<dbReference type="PANTHER" id="PTHR30333">
    <property type="entry name" value="CYTOCHROME C-TYPE PROTEIN"/>
    <property type="match status" value="1"/>
</dbReference>
<feature type="binding site" description="covalent" evidence="13">
    <location>
        <position position="159"/>
    </location>
    <ligand>
        <name>heme</name>
        <dbReference type="ChEBI" id="CHEBI:30413"/>
        <label>4</label>
    </ligand>
</feature>
<evidence type="ECO:0000256" key="7">
    <source>
        <dbReference type="ARBA" id="ARBA00022723"/>
    </source>
</evidence>
<feature type="binding site" description="covalent" evidence="13">
    <location>
        <position position="68"/>
    </location>
    <ligand>
        <name>heme</name>
        <dbReference type="ChEBI" id="CHEBI:30413"/>
        <label>2</label>
    </ligand>
</feature>
<gene>
    <name evidence="16" type="ORF">C9I98_18415</name>
</gene>
<feature type="domain" description="NapC/NirT cytochrome c N-terminal" evidence="15">
    <location>
        <begin position="5"/>
        <end position="169"/>
    </location>
</feature>
<dbReference type="InterPro" id="IPR051174">
    <property type="entry name" value="Cytochrome_c-type_ET"/>
</dbReference>
<feature type="binding site" description="covalent" evidence="13">
    <location>
        <position position="125"/>
    </location>
    <ligand>
        <name>heme</name>
        <dbReference type="ChEBI" id="CHEBI:30413"/>
        <label>3</label>
    </ligand>
</feature>